<sequence>MYMAEILYQGHGSFRLTTSQGAVIYLDPFAGEGYDRPADLVLVSHEHHDHNEVGLVQLKDQGRVLRAGDFLKDGIYQEIKACGVKIRGTQAYNQNHPKDQCVGFLIEMDGKKLYFACDTSLTEAMEKELPAEHLDYAFLPIDGVYNMGPEEASRCAALIGAAHSVPVHMMPGALFDRAAAEKFQAEGRVIKEPGETICW</sequence>
<proteinExistence type="predicted"/>
<accession>A0A9D2RJ60</accession>
<evidence type="ECO:0000313" key="2">
    <source>
        <dbReference type="Proteomes" id="UP000886804"/>
    </source>
</evidence>
<dbReference type="SUPFAM" id="SSF56281">
    <property type="entry name" value="Metallo-hydrolase/oxidoreductase"/>
    <property type="match status" value="1"/>
</dbReference>
<comment type="caution">
    <text evidence="1">The sequence shown here is derived from an EMBL/GenBank/DDBJ whole genome shotgun (WGS) entry which is preliminary data.</text>
</comment>
<dbReference type="PANTHER" id="PTHR39189">
    <property type="entry name" value="UPF0173 METAL-DEPENDENT HYDROLASE YTKL"/>
    <property type="match status" value="1"/>
</dbReference>
<reference evidence="1" key="1">
    <citation type="journal article" date="2021" name="PeerJ">
        <title>Extensive microbial diversity within the chicken gut microbiome revealed by metagenomics and culture.</title>
        <authorList>
            <person name="Gilroy R."/>
            <person name="Ravi A."/>
            <person name="Getino M."/>
            <person name="Pursley I."/>
            <person name="Horton D.L."/>
            <person name="Alikhan N.F."/>
            <person name="Baker D."/>
            <person name="Gharbi K."/>
            <person name="Hall N."/>
            <person name="Watson M."/>
            <person name="Adriaenssens E.M."/>
            <person name="Foster-Nyarko E."/>
            <person name="Jarju S."/>
            <person name="Secka A."/>
            <person name="Antonio M."/>
            <person name="Oren A."/>
            <person name="Chaudhuri R.R."/>
            <person name="La Ragione R."/>
            <person name="Hildebrand F."/>
            <person name="Pallen M.J."/>
        </authorList>
    </citation>
    <scope>NUCLEOTIDE SEQUENCE</scope>
    <source>
        <strain evidence="1">CHK188-4685</strain>
    </source>
</reference>
<dbReference type="InterPro" id="IPR036866">
    <property type="entry name" value="RibonucZ/Hydroxyglut_hydro"/>
</dbReference>
<dbReference type="EMBL" id="DWYS01000029">
    <property type="protein sequence ID" value="HJB06664.1"/>
    <property type="molecule type" value="Genomic_DNA"/>
</dbReference>
<evidence type="ECO:0000313" key="1">
    <source>
        <dbReference type="EMBL" id="HJB06664.1"/>
    </source>
</evidence>
<reference evidence="1" key="2">
    <citation type="submission" date="2021-04" db="EMBL/GenBank/DDBJ databases">
        <authorList>
            <person name="Gilroy R."/>
        </authorList>
    </citation>
    <scope>NUCLEOTIDE SEQUENCE</scope>
    <source>
        <strain evidence="1">CHK188-4685</strain>
    </source>
</reference>
<name>A0A9D2RJ60_9FIRM</name>
<organism evidence="1 2">
    <name type="scientific">Candidatus Enterocloster faecavium</name>
    <dbReference type="NCBI Taxonomy" id="2838560"/>
    <lineage>
        <taxon>Bacteria</taxon>
        <taxon>Bacillati</taxon>
        <taxon>Bacillota</taxon>
        <taxon>Clostridia</taxon>
        <taxon>Lachnospirales</taxon>
        <taxon>Lachnospiraceae</taxon>
        <taxon>Enterocloster</taxon>
    </lineage>
</organism>
<protein>
    <submittedName>
        <fullName evidence="1">MBL fold metallo-hydrolase</fullName>
    </submittedName>
</protein>
<dbReference type="AlphaFoldDB" id="A0A9D2RJ60"/>
<dbReference type="Gene3D" id="3.60.15.10">
    <property type="entry name" value="Ribonuclease Z/Hydroxyacylglutathione hydrolase-like"/>
    <property type="match status" value="1"/>
</dbReference>
<dbReference type="Proteomes" id="UP000886804">
    <property type="component" value="Unassembled WGS sequence"/>
</dbReference>
<dbReference type="PANTHER" id="PTHR39189:SF1">
    <property type="entry name" value="UPF0173 METAL-DEPENDENT HYDROLASE YTKL"/>
    <property type="match status" value="1"/>
</dbReference>
<gene>
    <name evidence="1" type="ORF">H9716_02225</name>
</gene>
<dbReference type="Pfam" id="PF13483">
    <property type="entry name" value="Lactamase_B_3"/>
    <property type="match status" value="1"/>
</dbReference>